<dbReference type="OrthoDB" id="265717at2759"/>
<feature type="region of interest" description="Disordered" evidence="1">
    <location>
        <begin position="65"/>
        <end position="84"/>
    </location>
</feature>
<gene>
    <name evidence="3" type="ORF">Bca52824_001338</name>
</gene>
<sequence>MNDGGRAKTETISLIASFSLLRPLFLSVISIISETPILLSRLLLQPQLSPPTLGSANPSAVFTNHLPPPHSPITPPNAKSKLGSSSPLTISPLLLLPISRSCSLSKAVVKTEILVSFTLFYPPCVRIFPFPISPELTASLLAEDKVNGFRLMEPFSVSN</sequence>
<organism evidence="3 4">
    <name type="scientific">Brassica carinata</name>
    <name type="common">Ethiopian mustard</name>
    <name type="synonym">Abyssinian cabbage</name>
    <dbReference type="NCBI Taxonomy" id="52824"/>
    <lineage>
        <taxon>Eukaryota</taxon>
        <taxon>Viridiplantae</taxon>
        <taxon>Streptophyta</taxon>
        <taxon>Embryophyta</taxon>
        <taxon>Tracheophyta</taxon>
        <taxon>Spermatophyta</taxon>
        <taxon>Magnoliopsida</taxon>
        <taxon>eudicotyledons</taxon>
        <taxon>Gunneridae</taxon>
        <taxon>Pentapetalae</taxon>
        <taxon>rosids</taxon>
        <taxon>malvids</taxon>
        <taxon>Brassicales</taxon>
        <taxon>Brassicaceae</taxon>
        <taxon>Brassiceae</taxon>
        <taxon>Brassica</taxon>
    </lineage>
</organism>
<accession>A0A8X8BD95</accession>
<keyword evidence="2" id="KW-0472">Membrane</keyword>
<evidence type="ECO:0000313" key="3">
    <source>
        <dbReference type="EMBL" id="KAG2330158.1"/>
    </source>
</evidence>
<reference evidence="3 4" key="1">
    <citation type="submission" date="2020-02" db="EMBL/GenBank/DDBJ databases">
        <authorList>
            <person name="Ma Q."/>
            <person name="Huang Y."/>
            <person name="Song X."/>
            <person name="Pei D."/>
        </authorList>
    </citation>
    <scope>NUCLEOTIDE SEQUENCE [LARGE SCALE GENOMIC DNA]</scope>
    <source>
        <strain evidence="3">Sxm20200214</strain>
        <tissue evidence="3">Leaf</tissue>
    </source>
</reference>
<protein>
    <submittedName>
        <fullName evidence="3">Uncharacterized protein</fullName>
    </submittedName>
</protein>
<dbReference type="EMBL" id="JAAMPC010000001">
    <property type="protein sequence ID" value="KAG2330158.1"/>
    <property type="molecule type" value="Genomic_DNA"/>
</dbReference>
<dbReference type="Proteomes" id="UP000886595">
    <property type="component" value="Unassembled WGS sequence"/>
</dbReference>
<dbReference type="AlphaFoldDB" id="A0A8X8BD95"/>
<feature type="transmembrane region" description="Helical" evidence="2">
    <location>
        <begin position="12"/>
        <end position="32"/>
    </location>
</feature>
<name>A0A8X8BD95_BRACI</name>
<keyword evidence="2" id="KW-1133">Transmembrane helix</keyword>
<keyword evidence="4" id="KW-1185">Reference proteome</keyword>
<evidence type="ECO:0000256" key="1">
    <source>
        <dbReference type="SAM" id="MobiDB-lite"/>
    </source>
</evidence>
<evidence type="ECO:0000313" key="4">
    <source>
        <dbReference type="Proteomes" id="UP000886595"/>
    </source>
</evidence>
<proteinExistence type="predicted"/>
<evidence type="ECO:0000256" key="2">
    <source>
        <dbReference type="SAM" id="Phobius"/>
    </source>
</evidence>
<feature type="compositionally biased region" description="Pro residues" evidence="1">
    <location>
        <begin position="66"/>
        <end position="75"/>
    </location>
</feature>
<keyword evidence="2" id="KW-0812">Transmembrane</keyword>
<comment type="caution">
    <text evidence="3">The sequence shown here is derived from an EMBL/GenBank/DDBJ whole genome shotgun (WGS) entry which is preliminary data.</text>
</comment>